<evidence type="ECO:0000256" key="8">
    <source>
        <dbReference type="PIRNR" id="PIRNR005586"/>
    </source>
</evidence>
<dbReference type="PANTHER" id="PTHR11239:SF14">
    <property type="entry name" value="DNA-DIRECTED RNA POLYMERASE I SUBUNIT RPA12"/>
    <property type="match status" value="1"/>
</dbReference>
<reference evidence="13" key="1">
    <citation type="submission" date="2022-11" db="UniProtKB">
        <authorList>
            <consortium name="WormBaseParasite"/>
        </authorList>
    </citation>
    <scope>IDENTIFICATION</scope>
</reference>
<evidence type="ECO:0000256" key="2">
    <source>
        <dbReference type="ARBA" id="ARBA00022478"/>
    </source>
</evidence>
<feature type="domain" description="TFIIS-type" evidence="11">
    <location>
        <begin position="72"/>
        <end position="112"/>
    </location>
</feature>
<evidence type="ECO:0000313" key="13">
    <source>
        <dbReference type="WBParaSite" id="ACRNAN_scaffold9817.g25019.t1"/>
    </source>
</evidence>
<dbReference type="CDD" id="cd10507">
    <property type="entry name" value="Zn-ribbon_RPA12"/>
    <property type="match status" value="1"/>
</dbReference>
<evidence type="ECO:0000313" key="12">
    <source>
        <dbReference type="Proteomes" id="UP000887540"/>
    </source>
</evidence>
<keyword evidence="12" id="KW-1185">Reference proteome</keyword>
<feature type="binding site" evidence="9">
    <location>
        <position position="79"/>
    </location>
    <ligand>
        <name>Zn(2+)</name>
        <dbReference type="ChEBI" id="CHEBI:29105"/>
        <label>2</label>
    </ligand>
</feature>
<sequence>MSKIFVQKQDFCAICGTILPLPLTAPCIIKCALCLKEWEFQPQIDQLVNHQEKIYERTIADIEVQRIEDTEVDHICPKCGHGKATYSTQQTRSADEGQTVFYTCTKCKQKSIEYS</sequence>
<keyword evidence="5 9" id="KW-0862">Zinc</keyword>
<dbReference type="PIRSF" id="PIRSF005586">
    <property type="entry name" value="RNApol_RpoM"/>
    <property type="match status" value="1"/>
</dbReference>
<dbReference type="GO" id="GO:0005736">
    <property type="term" value="C:RNA polymerase I complex"/>
    <property type="evidence" value="ECO:0007669"/>
    <property type="project" value="TreeGrafter"/>
</dbReference>
<dbReference type="InterPro" id="IPR012164">
    <property type="entry name" value="Rpa12/Rpb9/Rpc10/TFS"/>
</dbReference>
<dbReference type="PROSITE" id="PS51133">
    <property type="entry name" value="ZF_TFIIS_2"/>
    <property type="match status" value="1"/>
</dbReference>
<evidence type="ECO:0000256" key="6">
    <source>
        <dbReference type="ARBA" id="ARBA00023242"/>
    </source>
</evidence>
<feature type="binding site" evidence="9">
    <location>
        <position position="31"/>
    </location>
    <ligand>
        <name>Zn(2+)</name>
        <dbReference type="ChEBI" id="CHEBI:29105"/>
        <label>1</label>
    </ligand>
</feature>
<name>A0A914EPR8_9BILA</name>
<dbReference type="InterPro" id="IPR001222">
    <property type="entry name" value="Znf_TFIIS"/>
</dbReference>
<dbReference type="GO" id="GO:0008270">
    <property type="term" value="F:zinc ion binding"/>
    <property type="evidence" value="ECO:0007669"/>
    <property type="project" value="UniProtKB-KW"/>
</dbReference>
<dbReference type="SUPFAM" id="SSF57783">
    <property type="entry name" value="Zinc beta-ribbon"/>
    <property type="match status" value="1"/>
</dbReference>
<keyword evidence="3 9" id="KW-0479">Metal-binding</keyword>
<evidence type="ECO:0000259" key="11">
    <source>
        <dbReference type="PROSITE" id="PS51133"/>
    </source>
</evidence>
<comment type="function">
    <text evidence="7">Core component of RNA polymerase I (Pol I), a DNA-dependent RNA polymerase which synthesizes ribosomal RNA precursors using the four ribonucleoside triphosphates as substrates. Can mediate Pol I proofreading of the nascent RNA transcript. Anchors into the Pol I active site to monitor transcription fidelity and cleave mis-incorporated 5'-ribonucleotides.</text>
</comment>
<evidence type="ECO:0000256" key="1">
    <source>
        <dbReference type="ARBA" id="ARBA00004604"/>
    </source>
</evidence>
<dbReference type="PANTHER" id="PTHR11239">
    <property type="entry name" value="DNA-DIRECTED RNA POLYMERASE"/>
    <property type="match status" value="1"/>
</dbReference>
<keyword evidence="2 8" id="KW-0240">DNA-directed RNA polymerase</keyword>
<evidence type="ECO:0000256" key="10">
    <source>
        <dbReference type="PIRSR" id="PIRSR005586-2"/>
    </source>
</evidence>
<evidence type="ECO:0000256" key="5">
    <source>
        <dbReference type="ARBA" id="ARBA00022833"/>
    </source>
</evidence>
<feature type="binding site" evidence="9">
    <location>
        <position position="107"/>
    </location>
    <ligand>
        <name>Zn(2+)</name>
        <dbReference type="ChEBI" id="CHEBI:29105"/>
        <label>2</label>
    </ligand>
</feature>
<keyword evidence="4 10" id="KW-0863">Zinc-finger</keyword>
<dbReference type="GO" id="GO:0003899">
    <property type="term" value="F:DNA-directed RNA polymerase activity"/>
    <property type="evidence" value="ECO:0007669"/>
    <property type="project" value="InterPro"/>
</dbReference>
<dbReference type="WBParaSite" id="ACRNAN_scaffold9817.g25019.t1">
    <property type="protein sequence ID" value="ACRNAN_scaffold9817.g25019.t1"/>
    <property type="gene ID" value="ACRNAN_scaffold9817.g25019"/>
</dbReference>
<keyword evidence="8" id="KW-0804">Transcription</keyword>
<feature type="binding site" evidence="9">
    <location>
        <position position="15"/>
    </location>
    <ligand>
        <name>Zn(2+)</name>
        <dbReference type="ChEBI" id="CHEBI:29105"/>
        <label>1</label>
    </ligand>
</feature>
<proteinExistence type="inferred from homology"/>
<feature type="binding site" evidence="9">
    <location>
        <position position="76"/>
    </location>
    <ligand>
        <name>Zn(2+)</name>
        <dbReference type="ChEBI" id="CHEBI:29105"/>
        <label>2</label>
    </ligand>
</feature>
<dbReference type="AlphaFoldDB" id="A0A914EPR8"/>
<comment type="subcellular location">
    <subcellularLocation>
        <location evidence="1">Nucleus</location>
        <location evidence="1">Nucleolus</location>
    </subcellularLocation>
</comment>
<feature type="zinc finger region" description="C4-type" evidence="10">
    <location>
        <begin position="12"/>
        <end position="34"/>
    </location>
</feature>
<organism evidence="12 13">
    <name type="scientific">Acrobeloides nanus</name>
    <dbReference type="NCBI Taxonomy" id="290746"/>
    <lineage>
        <taxon>Eukaryota</taxon>
        <taxon>Metazoa</taxon>
        <taxon>Ecdysozoa</taxon>
        <taxon>Nematoda</taxon>
        <taxon>Chromadorea</taxon>
        <taxon>Rhabditida</taxon>
        <taxon>Tylenchina</taxon>
        <taxon>Cephalobomorpha</taxon>
        <taxon>Cephaloboidea</taxon>
        <taxon>Cephalobidae</taxon>
        <taxon>Acrobeloides</taxon>
    </lineage>
</organism>
<evidence type="ECO:0000256" key="7">
    <source>
        <dbReference type="ARBA" id="ARBA00044497"/>
    </source>
</evidence>
<dbReference type="Proteomes" id="UP000887540">
    <property type="component" value="Unplaced"/>
</dbReference>
<feature type="binding site" evidence="9">
    <location>
        <position position="104"/>
    </location>
    <ligand>
        <name>Zn(2+)</name>
        <dbReference type="ChEBI" id="CHEBI:29105"/>
        <label>2</label>
    </ligand>
</feature>
<accession>A0A914EPR8</accession>
<dbReference type="Pfam" id="PF01096">
    <property type="entry name" value="Zn_ribbon_TFIIS"/>
    <property type="match status" value="1"/>
</dbReference>
<dbReference type="GO" id="GO:0003676">
    <property type="term" value="F:nucleic acid binding"/>
    <property type="evidence" value="ECO:0007669"/>
    <property type="project" value="InterPro"/>
</dbReference>
<dbReference type="GO" id="GO:0006363">
    <property type="term" value="P:termination of RNA polymerase I transcription"/>
    <property type="evidence" value="ECO:0007669"/>
    <property type="project" value="TreeGrafter"/>
</dbReference>
<keyword evidence="6 8" id="KW-0539">Nucleus</keyword>
<comment type="function">
    <text evidence="8">DNA-dependent RNA polymerase catalyzes the transcription of DNA into RNA using the four ribonucleoside triphosphates as substrates.</text>
</comment>
<dbReference type="InterPro" id="IPR034004">
    <property type="entry name" value="Zn_ribbon_RPA12_C"/>
</dbReference>
<feature type="binding site" evidence="9">
    <location>
        <position position="12"/>
    </location>
    <ligand>
        <name>Zn(2+)</name>
        <dbReference type="ChEBI" id="CHEBI:29105"/>
        <label>1</label>
    </ligand>
</feature>
<evidence type="ECO:0000256" key="9">
    <source>
        <dbReference type="PIRSR" id="PIRSR005586-1"/>
    </source>
</evidence>
<evidence type="ECO:0000256" key="4">
    <source>
        <dbReference type="ARBA" id="ARBA00022771"/>
    </source>
</evidence>
<dbReference type="Gene3D" id="2.20.25.10">
    <property type="match status" value="1"/>
</dbReference>
<dbReference type="SMART" id="SM00440">
    <property type="entry name" value="ZnF_C2C2"/>
    <property type="match status" value="1"/>
</dbReference>
<evidence type="ECO:0000256" key="3">
    <source>
        <dbReference type="ARBA" id="ARBA00022723"/>
    </source>
</evidence>
<feature type="binding site" evidence="9">
    <location>
        <position position="34"/>
    </location>
    <ligand>
        <name>Zn(2+)</name>
        <dbReference type="ChEBI" id="CHEBI:29105"/>
        <label>1</label>
    </ligand>
</feature>
<protein>
    <recommendedName>
        <fullName evidence="8">DNA-directed RNA polymerase subunit</fullName>
    </recommendedName>
</protein>
<comment type="similarity">
    <text evidence="8">Belongs to the archaeal rpoM/eukaryotic RPA12/RPB9/RPC11 RNA polymerase family.</text>
</comment>